<dbReference type="Proteomes" id="UP001055072">
    <property type="component" value="Unassembled WGS sequence"/>
</dbReference>
<evidence type="ECO:0000313" key="2">
    <source>
        <dbReference type="Proteomes" id="UP001055072"/>
    </source>
</evidence>
<organism evidence="1 2">
    <name type="scientific">Irpex rosettiformis</name>
    <dbReference type="NCBI Taxonomy" id="378272"/>
    <lineage>
        <taxon>Eukaryota</taxon>
        <taxon>Fungi</taxon>
        <taxon>Dikarya</taxon>
        <taxon>Basidiomycota</taxon>
        <taxon>Agaricomycotina</taxon>
        <taxon>Agaricomycetes</taxon>
        <taxon>Polyporales</taxon>
        <taxon>Irpicaceae</taxon>
        <taxon>Irpex</taxon>
    </lineage>
</organism>
<gene>
    <name evidence="1" type="ORF">BDY19DRAFT_562016</name>
</gene>
<comment type="caution">
    <text evidence="1">The sequence shown here is derived from an EMBL/GenBank/DDBJ whole genome shotgun (WGS) entry which is preliminary data.</text>
</comment>
<sequence>MALNLDSPLSLYSIPAVWFTAFYPVTLKTGILRSTAVGYNNIQPRQNVERAKASHTLDQATTDLISRYEGAHLNGMENLPLWFAAILAGHFAGLSHRTLNYFSAAYISTRLLYNYVYVNQKTAAHSWVRSVVYFTGLSMPLTILIKAANRLQS</sequence>
<evidence type="ECO:0000313" key="1">
    <source>
        <dbReference type="EMBL" id="KAI0084076.1"/>
    </source>
</evidence>
<dbReference type="EMBL" id="MU274948">
    <property type="protein sequence ID" value="KAI0084076.1"/>
    <property type="molecule type" value="Genomic_DNA"/>
</dbReference>
<protein>
    <submittedName>
        <fullName evidence="1">Uncharacterized protein</fullName>
    </submittedName>
</protein>
<proteinExistence type="predicted"/>
<reference evidence="1" key="1">
    <citation type="journal article" date="2021" name="Environ. Microbiol.">
        <title>Gene family expansions and transcriptome signatures uncover fungal adaptations to wood decay.</title>
        <authorList>
            <person name="Hage H."/>
            <person name="Miyauchi S."/>
            <person name="Viragh M."/>
            <person name="Drula E."/>
            <person name="Min B."/>
            <person name="Chaduli D."/>
            <person name="Navarro D."/>
            <person name="Favel A."/>
            <person name="Norest M."/>
            <person name="Lesage-Meessen L."/>
            <person name="Balint B."/>
            <person name="Merenyi Z."/>
            <person name="de Eugenio L."/>
            <person name="Morin E."/>
            <person name="Martinez A.T."/>
            <person name="Baldrian P."/>
            <person name="Stursova M."/>
            <person name="Martinez M.J."/>
            <person name="Novotny C."/>
            <person name="Magnuson J.K."/>
            <person name="Spatafora J.W."/>
            <person name="Maurice S."/>
            <person name="Pangilinan J."/>
            <person name="Andreopoulos W."/>
            <person name="LaButti K."/>
            <person name="Hundley H."/>
            <person name="Na H."/>
            <person name="Kuo A."/>
            <person name="Barry K."/>
            <person name="Lipzen A."/>
            <person name="Henrissat B."/>
            <person name="Riley R."/>
            <person name="Ahrendt S."/>
            <person name="Nagy L.G."/>
            <person name="Grigoriev I.V."/>
            <person name="Martin F."/>
            <person name="Rosso M.N."/>
        </authorList>
    </citation>
    <scope>NUCLEOTIDE SEQUENCE</scope>
    <source>
        <strain evidence="1">CBS 384.51</strain>
    </source>
</reference>
<keyword evidence="2" id="KW-1185">Reference proteome</keyword>
<accession>A0ACB8TQ10</accession>
<name>A0ACB8TQ10_9APHY</name>